<dbReference type="Gene3D" id="3.30.200.20">
    <property type="entry name" value="Phosphorylase Kinase, domain 1"/>
    <property type="match status" value="1"/>
</dbReference>
<dbReference type="SUPFAM" id="SSF56112">
    <property type="entry name" value="Protein kinase-like (PK-like)"/>
    <property type="match status" value="1"/>
</dbReference>
<dbReference type="RefSeq" id="WP_068655150.1">
    <property type="nucleotide sequence ID" value="NZ_CP017770.1"/>
</dbReference>
<feature type="domain" description="Aminoglycoside phosphotransferase" evidence="1">
    <location>
        <begin position="21"/>
        <end position="218"/>
    </location>
</feature>
<evidence type="ECO:0000259" key="1">
    <source>
        <dbReference type="Pfam" id="PF01636"/>
    </source>
</evidence>
<name>A0A167FDD0_9BACL</name>
<keyword evidence="3" id="KW-1185">Reference proteome</keyword>
<gene>
    <name evidence="2" type="ORF">PNBC_03210</name>
</gene>
<dbReference type="Proteomes" id="UP000077134">
    <property type="component" value="Unassembled WGS sequence"/>
</dbReference>
<dbReference type="InterPro" id="IPR051678">
    <property type="entry name" value="AGP_Transferase"/>
</dbReference>
<evidence type="ECO:0000313" key="2">
    <source>
        <dbReference type="EMBL" id="OAB76436.1"/>
    </source>
</evidence>
<proteinExistence type="predicted"/>
<protein>
    <recommendedName>
        <fullName evidence="1">Aminoglycoside phosphotransferase domain-containing protein</fullName>
    </recommendedName>
</protein>
<dbReference type="OrthoDB" id="9812495at2"/>
<dbReference type="KEGG" id="pcx:LPB68_00320"/>
<dbReference type="InterPro" id="IPR011009">
    <property type="entry name" value="Kinase-like_dom_sf"/>
</dbReference>
<accession>A0A167FDD0</accession>
<reference evidence="2 3" key="1">
    <citation type="submission" date="2016-02" db="EMBL/GenBank/DDBJ databases">
        <title>Paenibacillus sp. LPB0068, isolated from Crassostrea gigas.</title>
        <authorList>
            <person name="Shin S.-K."/>
            <person name="Yi H."/>
        </authorList>
    </citation>
    <scope>NUCLEOTIDE SEQUENCE [LARGE SCALE GENOMIC DNA]</scope>
    <source>
        <strain evidence="2 3">LPB0068</strain>
    </source>
</reference>
<dbReference type="AlphaFoldDB" id="A0A167FDD0"/>
<dbReference type="PANTHER" id="PTHR21310">
    <property type="entry name" value="AMINOGLYCOSIDE PHOSPHOTRANSFERASE-RELATED-RELATED"/>
    <property type="match status" value="1"/>
</dbReference>
<dbReference type="STRING" id="1763538.LPB68_00320"/>
<dbReference type="InterPro" id="IPR002575">
    <property type="entry name" value="Aminoglycoside_PTrfase"/>
</dbReference>
<sequence length="259" mass="30305">MDISDIPVEFVDQIGSIKKISFPQQGHTSLVIKIETRDHQFIIKKTEHDLFNEWLSEEHQALQYLSTTGLPVPKVYAFHIQDKSRWLLMDYIDGISLRHFLGSKPNHKDREKVISHYGLCLKQIHETQRPVGLSKNDQSWIDTMFMKASHNLANYNVDGTEELLVRLKNDRPKPIENTLIHGDFHTNNVLVNNNKVIGIIDWPRAAFGDPRFDIALAIRPKQDVFDQKGDKELFFESYSRLIISDEEYRYFQDGLYKFF</sequence>
<dbReference type="Pfam" id="PF01636">
    <property type="entry name" value="APH"/>
    <property type="match status" value="1"/>
</dbReference>
<evidence type="ECO:0000313" key="3">
    <source>
        <dbReference type="Proteomes" id="UP000077134"/>
    </source>
</evidence>
<organism evidence="2 3">
    <name type="scientific">Paenibacillus crassostreae</name>
    <dbReference type="NCBI Taxonomy" id="1763538"/>
    <lineage>
        <taxon>Bacteria</taxon>
        <taxon>Bacillati</taxon>
        <taxon>Bacillota</taxon>
        <taxon>Bacilli</taxon>
        <taxon>Bacillales</taxon>
        <taxon>Paenibacillaceae</taxon>
        <taxon>Paenibacillus</taxon>
    </lineage>
</organism>
<dbReference type="EMBL" id="LSFN01000005">
    <property type="protein sequence ID" value="OAB76436.1"/>
    <property type="molecule type" value="Genomic_DNA"/>
</dbReference>
<dbReference type="Gene3D" id="3.90.1200.10">
    <property type="match status" value="1"/>
</dbReference>
<comment type="caution">
    <text evidence="2">The sequence shown here is derived from an EMBL/GenBank/DDBJ whole genome shotgun (WGS) entry which is preliminary data.</text>
</comment>